<feature type="region of interest" description="Disordered" evidence="1">
    <location>
        <begin position="117"/>
        <end position="270"/>
    </location>
</feature>
<reference evidence="3" key="1">
    <citation type="journal article" date="2014" name="Proc. Natl. Acad. Sci. U.S.A.">
        <title>Extensive sampling of basidiomycete genomes demonstrates inadequacy of the white-rot/brown-rot paradigm for wood decay fungi.</title>
        <authorList>
            <person name="Riley R."/>
            <person name="Salamov A.A."/>
            <person name="Brown D.W."/>
            <person name="Nagy L.G."/>
            <person name="Floudas D."/>
            <person name="Held B.W."/>
            <person name="Levasseur A."/>
            <person name="Lombard V."/>
            <person name="Morin E."/>
            <person name="Otillar R."/>
            <person name="Lindquist E.A."/>
            <person name="Sun H."/>
            <person name="LaButti K.M."/>
            <person name="Schmutz J."/>
            <person name="Jabbour D."/>
            <person name="Luo H."/>
            <person name="Baker S.E."/>
            <person name="Pisabarro A.G."/>
            <person name="Walton J.D."/>
            <person name="Blanchette R.A."/>
            <person name="Henrissat B."/>
            <person name="Martin F."/>
            <person name="Cullen D."/>
            <person name="Hibbett D.S."/>
            <person name="Grigoriev I.V."/>
        </authorList>
    </citation>
    <scope>NUCLEOTIDE SEQUENCE [LARGE SCALE GENOMIC DNA]</scope>
    <source>
        <strain evidence="3">CBS 339.88</strain>
    </source>
</reference>
<dbReference type="EMBL" id="KL142735">
    <property type="protein sequence ID" value="KDR64847.1"/>
    <property type="molecule type" value="Genomic_DNA"/>
</dbReference>
<evidence type="ECO:0000313" key="3">
    <source>
        <dbReference type="Proteomes" id="UP000027222"/>
    </source>
</evidence>
<evidence type="ECO:0000313" key="2">
    <source>
        <dbReference type="EMBL" id="KDR64847.1"/>
    </source>
</evidence>
<dbReference type="HOGENOM" id="CLU_767363_0_0_1"/>
<feature type="region of interest" description="Disordered" evidence="1">
    <location>
        <begin position="16"/>
        <end position="54"/>
    </location>
</feature>
<keyword evidence="3" id="KW-1185">Reference proteome</keyword>
<gene>
    <name evidence="2" type="ORF">GALMADRAFT_149242</name>
</gene>
<dbReference type="Proteomes" id="UP000027222">
    <property type="component" value="Unassembled WGS sequence"/>
</dbReference>
<name>A0A067S4Q2_GALM3</name>
<evidence type="ECO:0000256" key="1">
    <source>
        <dbReference type="SAM" id="MobiDB-lite"/>
    </source>
</evidence>
<protein>
    <submittedName>
        <fullName evidence="2">Uncharacterized protein</fullName>
    </submittedName>
</protein>
<dbReference type="AlphaFoldDB" id="A0A067S4Q2"/>
<sequence length="361" mass="39548">MIQGYHKLANQAEQVNRALEKKDIRQMALGRQESPADPPPSRPNSEDSGRNIEIPRIPAGIGMAEGPAKSPNSVGYIPAEYGAERPEWGIRWDSAAEYEGYIIRLRNVPTARGLLIPPRPAGRDLSPPRRPRAHDSLAPRRPRHVTLPATSNVAGPATTTPTPPYPVANATSRALEDEQRVRHVAAGYGVGGIGPEVPVSTPNPIRTSRTPVDTPASTSDTSAAVSNQRQPRKRPRRSQLDPSALISNQQRPRHPPLPPDSTSCRPRNHFEPTAASLAPTTRALGFPRRPSASTSAHRAPVRIRFANGTRCPSARRRVFEPNPTINTRDATYHPHINAYHHCVARATSNKRQPRLHVPTAR</sequence>
<proteinExistence type="predicted"/>
<accession>A0A067S4Q2</accession>
<feature type="compositionally biased region" description="Polar residues" evidence="1">
    <location>
        <begin position="200"/>
        <end position="227"/>
    </location>
</feature>
<organism evidence="2 3">
    <name type="scientific">Galerina marginata (strain CBS 339.88)</name>
    <dbReference type="NCBI Taxonomy" id="685588"/>
    <lineage>
        <taxon>Eukaryota</taxon>
        <taxon>Fungi</taxon>
        <taxon>Dikarya</taxon>
        <taxon>Basidiomycota</taxon>
        <taxon>Agaricomycotina</taxon>
        <taxon>Agaricomycetes</taxon>
        <taxon>Agaricomycetidae</taxon>
        <taxon>Agaricales</taxon>
        <taxon>Agaricineae</taxon>
        <taxon>Strophariaceae</taxon>
        <taxon>Galerina</taxon>
    </lineage>
</organism>